<dbReference type="STRING" id="94237.ENSMMOP00000016155"/>
<keyword evidence="8" id="KW-0539">Nucleus</keyword>
<comment type="subcellular location">
    <subcellularLocation>
        <location evidence="2">Cytoplasm</location>
    </subcellularLocation>
    <subcellularLocation>
        <location evidence="1">Nucleus matrix</location>
    </subcellularLocation>
    <subcellularLocation>
        <location evidence="3">Nucleus</location>
        <location evidence="3">Nucleoplasm</location>
    </subcellularLocation>
</comment>
<keyword evidence="5" id="KW-0416">Keratin</keyword>
<dbReference type="Proteomes" id="UP000261620">
    <property type="component" value="Unplaced"/>
</dbReference>
<dbReference type="PANTHER" id="PTHR45616">
    <property type="entry name" value="GATA-TYPE DOMAIN-CONTAINING PROTEIN"/>
    <property type="match status" value="1"/>
</dbReference>
<evidence type="ECO:0000256" key="4">
    <source>
        <dbReference type="ARBA" id="ARBA00022490"/>
    </source>
</evidence>
<keyword evidence="7 14" id="KW-0175">Coiled coil</keyword>
<evidence type="ECO:0000256" key="9">
    <source>
        <dbReference type="ARBA" id="ARBA00037766"/>
    </source>
</evidence>
<dbReference type="SUPFAM" id="SSF64593">
    <property type="entry name" value="Intermediate filament protein, coiled coil region"/>
    <property type="match status" value="1"/>
</dbReference>
<accession>A0A3Q4BC31</accession>
<proteinExistence type="inferred from homology"/>
<dbReference type="OMA" id="MSKPRDY"/>
<keyword evidence="17" id="KW-1185">Reference proteome</keyword>
<dbReference type="Gene3D" id="1.20.5.1160">
    <property type="entry name" value="Vasodilator-stimulated phosphoprotein"/>
    <property type="match status" value="1"/>
</dbReference>
<dbReference type="PROSITE" id="PS00226">
    <property type="entry name" value="IF_ROD_1"/>
    <property type="match status" value="1"/>
</dbReference>
<feature type="coiled-coil region" evidence="14">
    <location>
        <begin position="67"/>
        <end position="136"/>
    </location>
</feature>
<evidence type="ECO:0000256" key="1">
    <source>
        <dbReference type="ARBA" id="ARBA00004109"/>
    </source>
</evidence>
<dbReference type="SMART" id="SM01391">
    <property type="entry name" value="Filament"/>
    <property type="match status" value="1"/>
</dbReference>
<evidence type="ECO:0000313" key="16">
    <source>
        <dbReference type="Ensembl" id="ENSMMOP00000016155.1"/>
    </source>
</evidence>
<feature type="domain" description="IF rod" evidence="15">
    <location>
        <begin position="1"/>
        <end position="347"/>
    </location>
</feature>
<dbReference type="PROSITE" id="PS51842">
    <property type="entry name" value="IF_ROD_2"/>
    <property type="match status" value="1"/>
</dbReference>
<dbReference type="GO" id="GO:0005882">
    <property type="term" value="C:intermediate filament"/>
    <property type="evidence" value="ECO:0007669"/>
    <property type="project" value="UniProtKB-KW"/>
</dbReference>
<evidence type="ECO:0000256" key="14">
    <source>
        <dbReference type="SAM" id="Coils"/>
    </source>
</evidence>
<comment type="function">
    <text evidence="9">Together with KRT19, helps to link the contractile apparatus to dystrophin at the costameres of striated muscle.</text>
</comment>
<name>A0A3Q4BC31_MOLML</name>
<evidence type="ECO:0000256" key="3">
    <source>
        <dbReference type="ARBA" id="ARBA00004642"/>
    </source>
</evidence>
<evidence type="ECO:0000259" key="15">
    <source>
        <dbReference type="PROSITE" id="PS51842"/>
    </source>
</evidence>
<dbReference type="AlphaFoldDB" id="A0A3Q4BC31"/>
<evidence type="ECO:0000256" key="12">
    <source>
        <dbReference type="ARBA" id="ARBA00042964"/>
    </source>
</evidence>
<dbReference type="InterPro" id="IPR039008">
    <property type="entry name" value="IF_rod_dom"/>
</dbReference>
<keyword evidence="4" id="KW-0963">Cytoplasm</keyword>
<dbReference type="InterPro" id="IPR018039">
    <property type="entry name" value="IF_conserved"/>
</dbReference>
<evidence type="ECO:0000256" key="2">
    <source>
        <dbReference type="ARBA" id="ARBA00004496"/>
    </source>
</evidence>
<dbReference type="PANTHER" id="PTHR45616:SF26">
    <property type="entry name" value="KERATIN, TYPE II CYTOSKELETAL 8"/>
    <property type="match status" value="1"/>
</dbReference>
<reference evidence="16" key="1">
    <citation type="submission" date="2025-08" db="UniProtKB">
        <authorList>
            <consortium name="Ensembl"/>
        </authorList>
    </citation>
    <scope>IDENTIFICATION</scope>
</reference>
<evidence type="ECO:0000256" key="6">
    <source>
        <dbReference type="ARBA" id="ARBA00022754"/>
    </source>
</evidence>
<evidence type="ECO:0000256" key="5">
    <source>
        <dbReference type="ARBA" id="ARBA00022744"/>
    </source>
</evidence>
<dbReference type="Ensembl" id="ENSMMOT00000016425.1">
    <property type="protein sequence ID" value="ENSMMOP00000016155.1"/>
    <property type="gene ID" value="ENSMMOG00000012339.1"/>
</dbReference>
<dbReference type="GO" id="GO:0005737">
    <property type="term" value="C:cytoplasm"/>
    <property type="evidence" value="ECO:0007669"/>
    <property type="project" value="UniProtKB-SubCell"/>
</dbReference>
<dbReference type="Gene3D" id="1.20.5.170">
    <property type="match status" value="1"/>
</dbReference>
<feature type="coiled-coil region" evidence="14">
    <location>
        <begin position="291"/>
        <end position="325"/>
    </location>
</feature>
<reference evidence="16" key="2">
    <citation type="submission" date="2025-09" db="UniProtKB">
        <authorList>
            <consortium name="Ensembl"/>
        </authorList>
    </citation>
    <scope>IDENTIFICATION</scope>
</reference>
<dbReference type="GO" id="GO:0016363">
    <property type="term" value="C:nuclear matrix"/>
    <property type="evidence" value="ECO:0007669"/>
    <property type="project" value="UniProtKB-SubCell"/>
</dbReference>
<sequence length="411" mass="46775">MFLLWTKWAFLESICELHTSATIKKAFGPSSPVGIGRHALNQSLVVIDLSLQLHLHAQQIVVGFDMVKHLEDKNKKLETKLKILKEHEGYGGRIHDVVKQLQNELEEQIDSLMRDREKLHAELVKKQKEVEDSKKRSVGQADLAEFVLLFTDVDEGHLTAVDLVLELEDLMGKLDFHRVGYDEEIKELESQIQNETVILPDDGKRSLDMDEIVESVKNQYANMASRTREDEASYGILFSATVIHQEVRDLKREISDMARHIQRMNGDLEALLRKVRLKEISEVRADGELNLVKAREDIGQLEEALRRGKQELARQIREYQELMNLKLALDIEIATYRKLLEGEEQRYGTGVYSHQGAAILLGGRNMGQVGVMGDNNIGSPSSYPTTFGVQILQKTVCLFCKTWQKSAPFSN</sequence>
<evidence type="ECO:0000256" key="8">
    <source>
        <dbReference type="ARBA" id="ARBA00023242"/>
    </source>
</evidence>
<evidence type="ECO:0000313" key="17">
    <source>
        <dbReference type="Proteomes" id="UP000261620"/>
    </source>
</evidence>
<protein>
    <recommendedName>
        <fullName evidence="10">Keratin, type II cytoskeletal 8</fullName>
    </recommendedName>
    <alternativeName>
        <fullName evidence="12">Cytokeratin-8</fullName>
    </alternativeName>
    <alternativeName>
        <fullName evidence="11">Keratin-8</fullName>
    </alternativeName>
</protein>
<dbReference type="Pfam" id="PF00038">
    <property type="entry name" value="Filament"/>
    <property type="match status" value="1"/>
</dbReference>
<evidence type="ECO:0000256" key="7">
    <source>
        <dbReference type="ARBA" id="ARBA00023054"/>
    </source>
</evidence>
<evidence type="ECO:0000256" key="11">
    <source>
        <dbReference type="ARBA" id="ARBA00042886"/>
    </source>
</evidence>
<dbReference type="GO" id="GO:0005654">
    <property type="term" value="C:nucleoplasm"/>
    <property type="evidence" value="ECO:0007669"/>
    <property type="project" value="UniProtKB-SubCell"/>
</dbReference>
<organism evidence="16 17">
    <name type="scientific">Mola mola</name>
    <name type="common">Ocean sunfish</name>
    <name type="synonym">Tetraodon mola</name>
    <dbReference type="NCBI Taxonomy" id="94237"/>
    <lineage>
        <taxon>Eukaryota</taxon>
        <taxon>Metazoa</taxon>
        <taxon>Chordata</taxon>
        <taxon>Craniata</taxon>
        <taxon>Vertebrata</taxon>
        <taxon>Euteleostomi</taxon>
        <taxon>Actinopterygii</taxon>
        <taxon>Neopterygii</taxon>
        <taxon>Teleostei</taxon>
        <taxon>Neoteleostei</taxon>
        <taxon>Acanthomorphata</taxon>
        <taxon>Eupercaria</taxon>
        <taxon>Tetraodontiformes</taxon>
        <taxon>Molidae</taxon>
        <taxon>Mola</taxon>
    </lineage>
</organism>
<comment type="similarity">
    <text evidence="13">Belongs to the intermediate filament family.</text>
</comment>
<evidence type="ECO:0000256" key="13">
    <source>
        <dbReference type="RuleBase" id="RU000685"/>
    </source>
</evidence>
<keyword evidence="6 13" id="KW-0403">Intermediate filament</keyword>
<evidence type="ECO:0000256" key="10">
    <source>
        <dbReference type="ARBA" id="ARBA00039429"/>
    </source>
</evidence>